<evidence type="ECO:0000259" key="7">
    <source>
        <dbReference type="PROSITE" id="PS51266"/>
    </source>
</evidence>
<dbReference type="GO" id="GO:0005634">
    <property type="term" value="C:nucleus"/>
    <property type="evidence" value="ECO:0007669"/>
    <property type="project" value="TreeGrafter"/>
</dbReference>
<evidence type="ECO:0000256" key="3">
    <source>
        <dbReference type="ARBA" id="ARBA00022833"/>
    </source>
</evidence>
<feature type="domain" description="CHY-type" evidence="7">
    <location>
        <begin position="165"/>
        <end position="233"/>
    </location>
</feature>
<evidence type="ECO:0000256" key="2">
    <source>
        <dbReference type="ARBA" id="ARBA00022771"/>
    </source>
</evidence>
<dbReference type="Gene3D" id="3.30.40.10">
    <property type="entry name" value="Zinc/RING finger domain, C3HC4 (zinc finger)"/>
    <property type="match status" value="1"/>
</dbReference>
<keyword evidence="11" id="KW-1185">Reference proteome</keyword>
<keyword evidence="2 4" id="KW-0863">Zinc-finger</keyword>
<dbReference type="PROSITE" id="PS50081">
    <property type="entry name" value="ZF_DAG_PE_2"/>
    <property type="match status" value="1"/>
</dbReference>
<dbReference type="OrthoDB" id="411372at2759"/>
<name>V6LJJ4_9EUKA</name>
<organism evidence="9">
    <name type="scientific">Spironucleus salmonicida</name>
    <dbReference type="NCBI Taxonomy" id="348837"/>
    <lineage>
        <taxon>Eukaryota</taxon>
        <taxon>Metamonada</taxon>
        <taxon>Diplomonadida</taxon>
        <taxon>Hexamitidae</taxon>
        <taxon>Hexamitinae</taxon>
        <taxon>Spironucleus</taxon>
    </lineage>
</organism>
<evidence type="ECO:0000256" key="4">
    <source>
        <dbReference type="PROSITE-ProRule" id="PRU00601"/>
    </source>
</evidence>
<dbReference type="PROSITE" id="PS51266">
    <property type="entry name" value="ZF_CHY"/>
    <property type="match status" value="1"/>
</dbReference>
<dbReference type="SUPFAM" id="SSF161245">
    <property type="entry name" value="Zinc hairpin stack"/>
    <property type="match status" value="1"/>
</dbReference>
<dbReference type="GO" id="GO:0016567">
    <property type="term" value="P:protein ubiquitination"/>
    <property type="evidence" value="ECO:0007669"/>
    <property type="project" value="TreeGrafter"/>
</dbReference>
<proteinExistence type="predicted"/>
<dbReference type="GO" id="GO:0008270">
    <property type="term" value="F:zinc ion binding"/>
    <property type="evidence" value="ECO:0007669"/>
    <property type="project" value="UniProtKB-KW"/>
</dbReference>
<evidence type="ECO:0000259" key="5">
    <source>
        <dbReference type="PROSITE" id="PS50081"/>
    </source>
</evidence>
<protein>
    <submittedName>
        <fullName evidence="9">CHY zinc finger domain-containing protein</fullName>
    </submittedName>
</protein>
<evidence type="ECO:0000259" key="8">
    <source>
        <dbReference type="PROSITE" id="PS51270"/>
    </source>
</evidence>
<dbReference type="InterPro" id="IPR001841">
    <property type="entry name" value="Znf_RING"/>
</dbReference>
<dbReference type="PANTHER" id="PTHR21319">
    <property type="entry name" value="RING FINGER AND CHY ZINC FINGER DOMAIN-CONTAINING PROTEIN 1"/>
    <property type="match status" value="1"/>
</dbReference>
<dbReference type="AlphaFoldDB" id="V6LJJ4"/>
<dbReference type="InterPro" id="IPR008913">
    <property type="entry name" value="Znf_CHY"/>
</dbReference>
<keyword evidence="3" id="KW-0862">Zinc</keyword>
<feature type="domain" description="RING-type" evidence="6">
    <location>
        <begin position="299"/>
        <end position="344"/>
    </location>
</feature>
<accession>V6LJJ4</accession>
<evidence type="ECO:0000256" key="1">
    <source>
        <dbReference type="ARBA" id="ARBA00022723"/>
    </source>
</evidence>
<dbReference type="InterPro" id="IPR037274">
    <property type="entry name" value="Znf_CHY_sf"/>
</dbReference>
<gene>
    <name evidence="9" type="ORF">SS50377_16186</name>
    <name evidence="10" type="ORF">SS50377_21104</name>
</gene>
<dbReference type="GO" id="GO:0006511">
    <property type="term" value="P:ubiquitin-dependent protein catabolic process"/>
    <property type="evidence" value="ECO:0007669"/>
    <property type="project" value="TreeGrafter"/>
</dbReference>
<dbReference type="InterPro" id="IPR037275">
    <property type="entry name" value="Znf_CTCHY_sf"/>
</dbReference>
<dbReference type="InterPro" id="IPR017921">
    <property type="entry name" value="Znf_CTCHY"/>
</dbReference>
<dbReference type="Pfam" id="PF05495">
    <property type="entry name" value="zf-CHY"/>
    <property type="match status" value="1"/>
</dbReference>
<dbReference type="InterPro" id="IPR002219">
    <property type="entry name" value="PKC_DAG/PE"/>
</dbReference>
<evidence type="ECO:0000313" key="9">
    <source>
        <dbReference type="EMBL" id="EST43886.1"/>
    </source>
</evidence>
<evidence type="ECO:0000313" key="10">
    <source>
        <dbReference type="EMBL" id="KAH0577750.1"/>
    </source>
</evidence>
<evidence type="ECO:0000259" key="6">
    <source>
        <dbReference type="PROSITE" id="PS50089"/>
    </source>
</evidence>
<dbReference type="SUPFAM" id="SSF161219">
    <property type="entry name" value="CHY zinc finger-like"/>
    <property type="match status" value="1"/>
</dbReference>
<dbReference type="VEuPathDB" id="GiardiaDB:SS50377_21104"/>
<dbReference type="EMBL" id="AUWU02000001">
    <property type="protein sequence ID" value="KAH0577750.1"/>
    <property type="molecule type" value="Genomic_DNA"/>
</dbReference>
<feature type="domain" description="CTCHY-type" evidence="8">
    <location>
        <begin position="235"/>
        <end position="301"/>
    </location>
</feature>
<keyword evidence="1" id="KW-0479">Metal-binding</keyword>
<dbReference type="Proteomes" id="UP000018208">
    <property type="component" value="Unassembled WGS sequence"/>
</dbReference>
<dbReference type="PROSITE" id="PS50089">
    <property type="entry name" value="ZF_RING_2"/>
    <property type="match status" value="1"/>
</dbReference>
<evidence type="ECO:0000313" key="11">
    <source>
        <dbReference type="Proteomes" id="UP000018208"/>
    </source>
</evidence>
<dbReference type="SUPFAM" id="SSF57850">
    <property type="entry name" value="RING/U-box"/>
    <property type="match status" value="1"/>
</dbReference>
<dbReference type="InterPro" id="IPR013083">
    <property type="entry name" value="Znf_RING/FYVE/PHD"/>
</dbReference>
<feature type="domain" description="Phorbol-ester/DAG-type" evidence="5">
    <location>
        <begin position="202"/>
        <end position="247"/>
    </location>
</feature>
<dbReference type="GO" id="GO:0061630">
    <property type="term" value="F:ubiquitin protein ligase activity"/>
    <property type="evidence" value="ECO:0007669"/>
    <property type="project" value="TreeGrafter"/>
</dbReference>
<dbReference type="PROSITE" id="PS51270">
    <property type="entry name" value="ZF_CTCHY"/>
    <property type="match status" value="1"/>
</dbReference>
<reference evidence="10" key="2">
    <citation type="submission" date="2020-12" db="EMBL/GenBank/DDBJ databases">
        <title>New Spironucleus salmonicida genome in near-complete chromosomes.</title>
        <authorList>
            <person name="Xu F."/>
            <person name="Kurt Z."/>
            <person name="Jimenez-Gonzalez A."/>
            <person name="Astvaldsson A."/>
            <person name="Andersson J.O."/>
            <person name="Svard S.G."/>
        </authorList>
    </citation>
    <scope>NUCLEOTIDE SEQUENCE</scope>
    <source>
        <strain evidence="10">ATCC 50377</strain>
    </source>
</reference>
<dbReference type="EMBL" id="KI546130">
    <property type="protein sequence ID" value="EST43886.1"/>
    <property type="molecule type" value="Genomic_DNA"/>
</dbReference>
<reference evidence="9 10" key="1">
    <citation type="journal article" date="2014" name="PLoS Genet.">
        <title>The Genome of Spironucleus salmonicida Highlights a Fish Pathogen Adapted to Fluctuating Environments.</title>
        <authorList>
            <person name="Xu F."/>
            <person name="Jerlstrom-Hultqvist J."/>
            <person name="Einarsson E."/>
            <person name="Astvaldsson A."/>
            <person name="Svard S.G."/>
            <person name="Andersson J.O."/>
        </authorList>
    </citation>
    <scope>NUCLEOTIDE SEQUENCE</scope>
    <source>
        <strain evidence="10">ATCC 50377</strain>
    </source>
</reference>
<sequence length="508" mass="59043">MLSIKNKTTLVTANLFYLKDTSKGFEEENREVFRCFGHSVHTPSELKNFTLNNKKIDPIMPMRFWNHEKTFYENQHESQIHTKKLYTETGIPRRLLKQDFTTLTPLQLAKLYENSQISSAAQFNSNASLDDPDKSFFNFIGYDFVDYKTRRALEVEDPYLYIFYTTSQVFGCEHYARNAFPICPDCNKPFPCRFCHGDEVDDHELDRKRISEMLCLFCDTIVPIGTNCKNCSINVSQICCDICHTLCMIGPEVKPAYHCHSCGVCRVGLQHSSVHCEKCDSCFDKNFVDEHVCLEPCVCPVCQQNLKDTITPEFSLKCNNKHRIHSSCYDQLLQNGTFTCPLDHKIIIDDMQYAMLRAKILHLYCKQIVYFWTDDQLLHCKKYQCYDCEKVCYDFSFTEIPSICHGCFGINCREIENVFCKASNILVVPKEVASDEVVNVWKQKCKEVLSNGQERDQDICGEYMSYYRQINLQLVPRLIKAIGENQQFAQMQMIQMLLQHAQNGQDDQ</sequence>
<dbReference type="PANTHER" id="PTHR21319:SF53">
    <property type="entry name" value="RING FINGER AND CHY ZINC FINGER DOMAIN-CONTAINING PROTEIN 1"/>
    <property type="match status" value="1"/>
</dbReference>